<reference evidence="3" key="1">
    <citation type="submission" date="2021-04" db="EMBL/GenBank/DDBJ databases">
        <title>Saccharothrix algeriensis WGS.</title>
        <authorList>
            <person name="Stuskova K."/>
            <person name="Hakalova E."/>
            <person name="Tebbal A.B."/>
            <person name="Eichmeier A."/>
        </authorList>
    </citation>
    <scope>NUCLEOTIDE SEQUENCE</scope>
    <source>
        <strain evidence="3">NRRL B-24137</strain>
    </source>
</reference>
<dbReference type="AlphaFoldDB" id="A0A8T8I0N3"/>
<feature type="region of interest" description="Disordered" evidence="1">
    <location>
        <begin position="135"/>
        <end position="183"/>
    </location>
</feature>
<evidence type="ECO:0000313" key="3">
    <source>
        <dbReference type="EMBL" id="QTR04209.1"/>
    </source>
</evidence>
<gene>
    <name evidence="3" type="ORF">J7S33_04420</name>
</gene>
<dbReference type="InterPro" id="IPR009081">
    <property type="entry name" value="PP-bd_ACP"/>
</dbReference>
<dbReference type="Gene3D" id="1.10.1200.10">
    <property type="entry name" value="ACP-like"/>
    <property type="match status" value="1"/>
</dbReference>
<feature type="compositionally biased region" description="Pro residues" evidence="1">
    <location>
        <begin position="1"/>
        <end position="11"/>
    </location>
</feature>
<dbReference type="PROSITE" id="PS50075">
    <property type="entry name" value="CARRIER"/>
    <property type="match status" value="1"/>
</dbReference>
<organism evidence="3 4">
    <name type="scientific">Saccharothrix algeriensis</name>
    <dbReference type="NCBI Taxonomy" id="173560"/>
    <lineage>
        <taxon>Bacteria</taxon>
        <taxon>Bacillati</taxon>
        <taxon>Actinomycetota</taxon>
        <taxon>Actinomycetes</taxon>
        <taxon>Pseudonocardiales</taxon>
        <taxon>Pseudonocardiaceae</taxon>
        <taxon>Saccharothrix</taxon>
    </lineage>
</organism>
<dbReference type="Pfam" id="PF00550">
    <property type="entry name" value="PP-binding"/>
    <property type="match status" value="1"/>
</dbReference>
<evidence type="ECO:0000259" key="2">
    <source>
        <dbReference type="PROSITE" id="PS50075"/>
    </source>
</evidence>
<evidence type="ECO:0000256" key="1">
    <source>
        <dbReference type="SAM" id="MobiDB-lite"/>
    </source>
</evidence>
<dbReference type="SUPFAM" id="SSF47336">
    <property type="entry name" value="ACP-like"/>
    <property type="match status" value="1"/>
</dbReference>
<dbReference type="Proteomes" id="UP000671828">
    <property type="component" value="Chromosome"/>
</dbReference>
<evidence type="ECO:0000313" key="4">
    <source>
        <dbReference type="Proteomes" id="UP000671828"/>
    </source>
</evidence>
<feature type="domain" description="Carrier" evidence="2">
    <location>
        <begin position="56"/>
        <end position="141"/>
    </location>
</feature>
<dbReference type="EMBL" id="CP072788">
    <property type="protein sequence ID" value="QTR04209.1"/>
    <property type="molecule type" value="Genomic_DNA"/>
</dbReference>
<dbReference type="InterPro" id="IPR036736">
    <property type="entry name" value="ACP-like_sf"/>
</dbReference>
<feature type="compositionally biased region" description="Pro residues" evidence="1">
    <location>
        <begin position="151"/>
        <end position="183"/>
    </location>
</feature>
<feature type="non-terminal residue" evidence="3">
    <location>
        <position position="183"/>
    </location>
</feature>
<accession>A0A8T8I0N3</accession>
<protein>
    <recommendedName>
        <fullName evidence="2">Carrier domain-containing protein</fullName>
    </recommendedName>
</protein>
<sequence>MPAAEPLPPPAVVVASTPMPEPAPAPLIPVERAERAEPVVLVEPVVREEPAARAGADAREVERELLSVVADRTGYPEDMVRLDMALDEDLGIDSIKRVEIFSALRQRIGDGVAGASPIGELTELSKLRTLREVADRIGGRDAHPGAAAGEPDPPPARGTGEPPPPPPEPGPLPPPPGAGPFPP</sequence>
<name>A0A8T8I0N3_9PSEU</name>
<feature type="region of interest" description="Disordered" evidence="1">
    <location>
        <begin position="1"/>
        <end position="20"/>
    </location>
</feature>
<proteinExistence type="predicted"/>